<dbReference type="RefSeq" id="WP_097155286.1">
    <property type="nucleotide sequence ID" value="NZ_OBEL01000006.1"/>
</dbReference>
<proteinExistence type="predicted"/>
<evidence type="ECO:0000313" key="1">
    <source>
        <dbReference type="EMBL" id="SNZ20909.1"/>
    </source>
</evidence>
<evidence type="ECO:0000313" key="2">
    <source>
        <dbReference type="Proteomes" id="UP000219439"/>
    </source>
</evidence>
<dbReference type="EMBL" id="OBEL01000006">
    <property type="protein sequence ID" value="SNZ20909.1"/>
    <property type="molecule type" value="Genomic_DNA"/>
</dbReference>
<organism evidence="1 2">
    <name type="scientific">Cohaesibacter gelatinilyticus</name>
    <dbReference type="NCBI Taxonomy" id="372072"/>
    <lineage>
        <taxon>Bacteria</taxon>
        <taxon>Pseudomonadati</taxon>
        <taxon>Pseudomonadota</taxon>
        <taxon>Alphaproteobacteria</taxon>
        <taxon>Hyphomicrobiales</taxon>
        <taxon>Cohaesibacteraceae</taxon>
    </lineage>
</organism>
<dbReference type="AlphaFoldDB" id="A0A285PGS1"/>
<keyword evidence="2" id="KW-1185">Reference proteome</keyword>
<sequence length="137" mass="15211">MMMFANYNADTGEVYAICGELHGLPDKENFVQVDADMTVGWRIIDGAAVSPPESALEPLKPVTRKQLIDALIDHDLDEQVEPALNVIPDVKAKKKALNAWQNASQYEPDHPLVLRLKGVLNLSNDQFDALWREAMAA</sequence>
<accession>A0A285PGS1</accession>
<protein>
    <submittedName>
        <fullName evidence="1">Uncharacterized protein</fullName>
    </submittedName>
</protein>
<gene>
    <name evidence="1" type="ORF">SAMN06265368_4022</name>
</gene>
<dbReference type="OrthoDB" id="8395907at2"/>
<reference evidence="1 2" key="1">
    <citation type="submission" date="2017-09" db="EMBL/GenBank/DDBJ databases">
        <authorList>
            <person name="Ehlers B."/>
            <person name="Leendertz F.H."/>
        </authorList>
    </citation>
    <scope>NUCLEOTIDE SEQUENCE [LARGE SCALE GENOMIC DNA]</scope>
    <source>
        <strain evidence="1 2">DSM 18289</strain>
    </source>
</reference>
<name>A0A285PGS1_9HYPH</name>
<dbReference type="Proteomes" id="UP000219439">
    <property type="component" value="Unassembled WGS sequence"/>
</dbReference>